<name>A0A521AS06_9BACT</name>
<evidence type="ECO:0000313" key="3">
    <source>
        <dbReference type="Proteomes" id="UP000317557"/>
    </source>
</evidence>
<dbReference type="GO" id="GO:0016020">
    <property type="term" value="C:membrane"/>
    <property type="evidence" value="ECO:0007669"/>
    <property type="project" value="GOC"/>
</dbReference>
<evidence type="ECO:0000313" key="2">
    <source>
        <dbReference type="EMBL" id="SMO37420.1"/>
    </source>
</evidence>
<proteinExistence type="inferred from homology"/>
<dbReference type="PRINTS" id="PR00081">
    <property type="entry name" value="GDHRDH"/>
</dbReference>
<dbReference type="Pfam" id="PF00106">
    <property type="entry name" value="adh_short"/>
    <property type="match status" value="1"/>
</dbReference>
<dbReference type="GO" id="GO:0047560">
    <property type="term" value="F:3-dehydrosphinganine reductase activity"/>
    <property type="evidence" value="ECO:0007669"/>
    <property type="project" value="TreeGrafter"/>
</dbReference>
<dbReference type="Proteomes" id="UP000317557">
    <property type="component" value="Unassembled WGS sequence"/>
</dbReference>
<sequence>MAFEDSSVIITGGSKGIGFSMASVFARNTDRPIVILARDEEELKEAREKLLEEGASKVDTISADLTNENAFDEIDFGQYNPGILINNAGSFLFKELKETTVEEFNGQYKLNAFGAFNITQKVLPELQKLERSLIVNISSMGGLQGLSGSGAYAMSKHALLGYTRSLRKEFRDSDVAVTAINLGQTYSTSWHEVDIDPDKLIDPEDVGRLIISLSKMSPRTVAEEITLAPQGGPVSPM</sequence>
<dbReference type="PANTHER" id="PTHR43550">
    <property type="entry name" value="3-KETODIHYDROSPHINGOSINE REDUCTASE"/>
    <property type="match status" value="1"/>
</dbReference>
<dbReference type="AlphaFoldDB" id="A0A521AS06"/>
<keyword evidence="3" id="KW-1185">Reference proteome</keyword>
<dbReference type="RefSeq" id="WP_142452843.1">
    <property type="nucleotide sequence ID" value="NZ_FXTP01000001.1"/>
</dbReference>
<dbReference type="InterPro" id="IPR002347">
    <property type="entry name" value="SDR_fam"/>
</dbReference>
<comment type="similarity">
    <text evidence="1">Belongs to the short-chain dehydrogenases/reductases (SDR) family.</text>
</comment>
<accession>A0A521AS06</accession>
<dbReference type="PROSITE" id="PS00061">
    <property type="entry name" value="ADH_SHORT"/>
    <property type="match status" value="1"/>
</dbReference>
<dbReference type="PRINTS" id="PR00080">
    <property type="entry name" value="SDRFAMILY"/>
</dbReference>
<gene>
    <name evidence="2" type="ORF">SAMN06265219_101333</name>
</gene>
<dbReference type="PROSITE" id="PS00018">
    <property type="entry name" value="EF_HAND_1"/>
    <property type="match status" value="1"/>
</dbReference>
<dbReference type="PANTHER" id="PTHR43550:SF3">
    <property type="entry name" value="3-KETODIHYDROSPHINGOSINE REDUCTASE"/>
    <property type="match status" value="1"/>
</dbReference>
<dbReference type="InterPro" id="IPR036291">
    <property type="entry name" value="NAD(P)-bd_dom_sf"/>
</dbReference>
<dbReference type="GO" id="GO:0030148">
    <property type="term" value="P:sphingolipid biosynthetic process"/>
    <property type="evidence" value="ECO:0007669"/>
    <property type="project" value="TreeGrafter"/>
</dbReference>
<dbReference type="GO" id="GO:0006666">
    <property type="term" value="P:3-keto-sphinganine metabolic process"/>
    <property type="evidence" value="ECO:0007669"/>
    <property type="project" value="TreeGrafter"/>
</dbReference>
<dbReference type="EMBL" id="FXTP01000001">
    <property type="protein sequence ID" value="SMO37420.1"/>
    <property type="molecule type" value="Genomic_DNA"/>
</dbReference>
<dbReference type="OrthoDB" id="9810734at2"/>
<dbReference type="CDD" id="cd05233">
    <property type="entry name" value="SDR_c"/>
    <property type="match status" value="1"/>
</dbReference>
<dbReference type="InterPro" id="IPR018247">
    <property type="entry name" value="EF_Hand_1_Ca_BS"/>
</dbReference>
<dbReference type="InterPro" id="IPR020904">
    <property type="entry name" value="Sc_DH/Rdtase_CS"/>
</dbReference>
<evidence type="ECO:0000256" key="1">
    <source>
        <dbReference type="RuleBase" id="RU000363"/>
    </source>
</evidence>
<reference evidence="2 3" key="1">
    <citation type="submission" date="2017-05" db="EMBL/GenBank/DDBJ databases">
        <authorList>
            <person name="Varghese N."/>
            <person name="Submissions S."/>
        </authorList>
    </citation>
    <scope>NUCLEOTIDE SEQUENCE [LARGE SCALE GENOMIC DNA]</scope>
    <source>
        <strain evidence="2 3">DSM 21985</strain>
    </source>
</reference>
<dbReference type="Gene3D" id="3.40.50.720">
    <property type="entry name" value="NAD(P)-binding Rossmann-like Domain"/>
    <property type="match status" value="1"/>
</dbReference>
<dbReference type="SUPFAM" id="SSF51735">
    <property type="entry name" value="NAD(P)-binding Rossmann-fold domains"/>
    <property type="match status" value="1"/>
</dbReference>
<organism evidence="2 3">
    <name type="scientific">Gracilimonas mengyeensis</name>
    <dbReference type="NCBI Taxonomy" id="1302730"/>
    <lineage>
        <taxon>Bacteria</taxon>
        <taxon>Pseudomonadati</taxon>
        <taxon>Balneolota</taxon>
        <taxon>Balneolia</taxon>
        <taxon>Balneolales</taxon>
        <taxon>Balneolaceae</taxon>
        <taxon>Gracilimonas</taxon>
    </lineage>
</organism>
<protein>
    <submittedName>
        <fullName evidence="2">3-oxoacyl-[acyl-carrier protein] reductase</fullName>
    </submittedName>
</protein>